<evidence type="ECO:0000256" key="1">
    <source>
        <dbReference type="SAM" id="MobiDB-lite"/>
    </source>
</evidence>
<reference evidence="2 3" key="1">
    <citation type="submission" date="2021-06" db="EMBL/GenBank/DDBJ databases">
        <authorList>
            <person name="Palmer J.M."/>
        </authorList>
    </citation>
    <scope>NUCLEOTIDE SEQUENCE [LARGE SCALE GENOMIC DNA]</scope>
    <source>
        <strain evidence="2 3">XC_2019</strain>
        <tissue evidence="2">Muscle</tissue>
    </source>
</reference>
<keyword evidence="3" id="KW-1185">Reference proteome</keyword>
<dbReference type="EMBL" id="JAHRIN010027559">
    <property type="protein sequence ID" value="MEQ2201334.1"/>
    <property type="molecule type" value="Genomic_DNA"/>
</dbReference>
<feature type="compositionally biased region" description="Basic and acidic residues" evidence="1">
    <location>
        <begin position="1"/>
        <end position="19"/>
    </location>
</feature>
<evidence type="ECO:0000313" key="2">
    <source>
        <dbReference type="EMBL" id="MEQ2201334.1"/>
    </source>
</evidence>
<proteinExistence type="predicted"/>
<name>A0ABV0QZQ6_9TELE</name>
<feature type="region of interest" description="Disordered" evidence="1">
    <location>
        <begin position="1"/>
        <end position="104"/>
    </location>
</feature>
<evidence type="ECO:0000313" key="3">
    <source>
        <dbReference type="Proteomes" id="UP001434883"/>
    </source>
</evidence>
<feature type="compositionally biased region" description="Basic and acidic residues" evidence="1">
    <location>
        <begin position="93"/>
        <end position="104"/>
    </location>
</feature>
<accession>A0ABV0QZQ6</accession>
<organism evidence="2 3">
    <name type="scientific">Xenoophorus captivus</name>
    <dbReference type="NCBI Taxonomy" id="1517983"/>
    <lineage>
        <taxon>Eukaryota</taxon>
        <taxon>Metazoa</taxon>
        <taxon>Chordata</taxon>
        <taxon>Craniata</taxon>
        <taxon>Vertebrata</taxon>
        <taxon>Euteleostomi</taxon>
        <taxon>Actinopterygii</taxon>
        <taxon>Neopterygii</taxon>
        <taxon>Teleostei</taxon>
        <taxon>Neoteleostei</taxon>
        <taxon>Acanthomorphata</taxon>
        <taxon>Ovalentaria</taxon>
        <taxon>Atherinomorphae</taxon>
        <taxon>Cyprinodontiformes</taxon>
        <taxon>Goodeidae</taxon>
        <taxon>Xenoophorus</taxon>
    </lineage>
</organism>
<sequence length="104" mass="11801">LYSRQPDETSRHAFRGEPRRSHHPPQPLPQPPLALGQHARLQLGEDDHHRSRNGTPATDSRRAARHQGGSAGRHNGISGSLQRQRRLVQWRKAGQEDKKCSNRL</sequence>
<protein>
    <submittedName>
        <fullName evidence="2">Uncharacterized protein</fullName>
    </submittedName>
</protein>
<feature type="non-terminal residue" evidence="2">
    <location>
        <position position="1"/>
    </location>
</feature>
<dbReference type="Proteomes" id="UP001434883">
    <property type="component" value="Unassembled WGS sequence"/>
</dbReference>
<gene>
    <name evidence="2" type="ORF">XENOCAPTIV_010871</name>
</gene>
<feature type="non-terminal residue" evidence="2">
    <location>
        <position position="104"/>
    </location>
</feature>
<comment type="caution">
    <text evidence="2">The sequence shown here is derived from an EMBL/GenBank/DDBJ whole genome shotgun (WGS) entry which is preliminary data.</text>
</comment>